<evidence type="ECO:0000313" key="1">
    <source>
        <dbReference type="EMBL" id="EKS00925.1"/>
    </source>
</evidence>
<name>A0AA87MNT9_9LEPT</name>
<protein>
    <submittedName>
        <fullName evidence="1">Uncharacterized protein</fullName>
    </submittedName>
</protein>
<gene>
    <name evidence="1" type="ORF">LEP1GSC125_0445</name>
</gene>
<dbReference type="EMBL" id="AKWM02000028">
    <property type="protein sequence ID" value="EKS00925.1"/>
    <property type="molecule type" value="Genomic_DNA"/>
</dbReference>
<sequence length="37" mass="4137">MEFRTNELDSNLNTINSRILKVIDVVRANGGGYVEVV</sequence>
<proteinExistence type="predicted"/>
<accession>A0AA87MNT9</accession>
<evidence type="ECO:0000313" key="2">
    <source>
        <dbReference type="Proteomes" id="UP000001343"/>
    </source>
</evidence>
<dbReference type="Proteomes" id="UP000001343">
    <property type="component" value="Unassembled WGS sequence"/>
</dbReference>
<dbReference type="AlphaFoldDB" id="A0AA87MNT9"/>
<comment type="caution">
    <text evidence="1">The sequence shown here is derived from an EMBL/GenBank/DDBJ whole genome shotgun (WGS) entry which is preliminary data.</text>
</comment>
<reference evidence="1 2" key="1">
    <citation type="journal article" date="2014" name="Int. J. Syst. Evol. Microbiol.">
        <title>Leptospira mayottensis sp. nov., a pathogenic species of the genus Leptospira isolated from humans.</title>
        <authorList>
            <person name="Bourhy P."/>
            <person name="Collet L."/>
            <person name="Brisse S."/>
            <person name="Picardeau M."/>
        </authorList>
    </citation>
    <scope>NUCLEOTIDE SEQUENCE [LARGE SCALE GENOMIC DNA]</scope>
    <source>
        <strain evidence="1 2">200901122</strain>
    </source>
</reference>
<organism evidence="1 2">
    <name type="scientific">Leptospira mayottensis 200901122</name>
    <dbReference type="NCBI Taxonomy" id="1193010"/>
    <lineage>
        <taxon>Bacteria</taxon>
        <taxon>Pseudomonadati</taxon>
        <taxon>Spirochaetota</taxon>
        <taxon>Spirochaetia</taxon>
        <taxon>Leptospirales</taxon>
        <taxon>Leptospiraceae</taxon>
        <taxon>Leptospira</taxon>
    </lineage>
</organism>